<organism evidence="2 3">
    <name type="scientific">Streptomyces longisporoflavus</name>
    <dbReference type="NCBI Taxonomy" id="28044"/>
    <lineage>
        <taxon>Bacteria</taxon>
        <taxon>Bacillati</taxon>
        <taxon>Actinomycetota</taxon>
        <taxon>Actinomycetes</taxon>
        <taxon>Kitasatosporales</taxon>
        <taxon>Streptomycetaceae</taxon>
        <taxon>Streptomyces</taxon>
    </lineage>
</organism>
<keyword evidence="1" id="KW-0812">Transmembrane</keyword>
<dbReference type="Proteomes" id="UP001610818">
    <property type="component" value="Unassembled WGS sequence"/>
</dbReference>
<evidence type="ECO:0000313" key="3">
    <source>
        <dbReference type="Proteomes" id="UP001610818"/>
    </source>
</evidence>
<evidence type="ECO:0000313" key="2">
    <source>
        <dbReference type="EMBL" id="MFH8550499.1"/>
    </source>
</evidence>
<protein>
    <submittedName>
        <fullName evidence="2">Uncharacterized protein</fullName>
    </submittedName>
</protein>
<proteinExistence type="predicted"/>
<dbReference type="EMBL" id="JBIRGQ010000008">
    <property type="protein sequence ID" value="MFH8550499.1"/>
    <property type="molecule type" value="Genomic_DNA"/>
</dbReference>
<dbReference type="RefSeq" id="WP_397716998.1">
    <property type="nucleotide sequence ID" value="NZ_JBIRGN010000008.1"/>
</dbReference>
<keyword evidence="1" id="KW-1133">Transmembrane helix</keyword>
<gene>
    <name evidence="2" type="ORF">ACH4F9_36435</name>
</gene>
<keyword evidence="1" id="KW-0472">Membrane</keyword>
<accession>A0ABW7QZP5</accession>
<reference evidence="2 3" key="1">
    <citation type="submission" date="2024-10" db="EMBL/GenBank/DDBJ databases">
        <title>The Natural Products Discovery Center: Release of the First 8490 Sequenced Strains for Exploring Actinobacteria Biosynthetic Diversity.</title>
        <authorList>
            <person name="Kalkreuter E."/>
            <person name="Kautsar S.A."/>
            <person name="Yang D."/>
            <person name="Bader C.D."/>
            <person name="Teijaro C.N."/>
            <person name="Fluegel L."/>
            <person name="Davis C.M."/>
            <person name="Simpson J.R."/>
            <person name="Lauterbach L."/>
            <person name="Steele A.D."/>
            <person name="Gui C."/>
            <person name="Meng S."/>
            <person name="Li G."/>
            <person name="Viehrig K."/>
            <person name="Ye F."/>
            <person name="Su P."/>
            <person name="Kiefer A.F."/>
            <person name="Nichols A."/>
            <person name="Cepeda A.J."/>
            <person name="Yan W."/>
            <person name="Fan B."/>
            <person name="Jiang Y."/>
            <person name="Adhikari A."/>
            <person name="Zheng C.-J."/>
            <person name="Schuster L."/>
            <person name="Cowan T.M."/>
            <person name="Smanski M.J."/>
            <person name="Chevrette M.G."/>
            <person name="De Carvalho L.P.S."/>
            <person name="Shen B."/>
        </authorList>
    </citation>
    <scope>NUCLEOTIDE SEQUENCE [LARGE SCALE GENOMIC DNA]</scope>
    <source>
        <strain evidence="2 3">NPDC017990</strain>
    </source>
</reference>
<name>A0ABW7QZP5_9ACTN</name>
<feature type="transmembrane region" description="Helical" evidence="1">
    <location>
        <begin position="181"/>
        <end position="202"/>
    </location>
</feature>
<evidence type="ECO:0000256" key="1">
    <source>
        <dbReference type="SAM" id="Phobius"/>
    </source>
</evidence>
<keyword evidence="3" id="KW-1185">Reference proteome</keyword>
<sequence length="221" mass="23701">MRSVRRLAKLLAVPVLAWTSMLGIGLWAAEPAAAKGPQSAVLISAATDRTVVLTEDDPDVRTLARLLPPYRENAVAPSPPRVEAGTRPDTGRQITVLWRGGNDTVFSVDAVLPAYDGGRAWVRKEDNLLGGRFRDSWHRADPALLPLMDRLGLYDRAAQPRPAATHADATLAPEQDAATHWRWAAAALTAGLLLGAAAIPGLRRLRGRHRPPSAEGTGQVA</sequence>
<comment type="caution">
    <text evidence="2">The sequence shown here is derived from an EMBL/GenBank/DDBJ whole genome shotgun (WGS) entry which is preliminary data.</text>
</comment>